<dbReference type="InterPro" id="IPR026816">
    <property type="entry name" value="Flavodoxin_dom"/>
</dbReference>
<dbReference type="Gene3D" id="3.40.50.360">
    <property type="match status" value="1"/>
</dbReference>
<gene>
    <name evidence="2" type="primary">hemG</name>
    <name evidence="2" type="ORF">MTTB_09400</name>
</gene>
<evidence type="ECO:0000313" key="3">
    <source>
        <dbReference type="Proteomes" id="UP000831817"/>
    </source>
</evidence>
<dbReference type="EMBL" id="AP025698">
    <property type="protein sequence ID" value="BDH79561.1"/>
    <property type="molecule type" value="Genomic_DNA"/>
</dbReference>
<dbReference type="InterPro" id="IPR052200">
    <property type="entry name" value="Protoporphyrinogen_IX_DH"/>
</dbReference>
<dbReference type="CDD" id="cd00133">
    <property type="entry name" value="PTS_IIB"/>
    <property type="match status" value="1"/>
</dbReference>
<dbReference type="PANTHER" id="PTHR38030:SF2">
    <property type="entry name" value="PROTOPORPHYRINOGEN IX DEHYDROGENASE [QUINONE]"/>
    <property type="match status" value="1"/>
</dbReference>
<evidence type="ECO:0000313" key="2">
    <source>
        <dbReference type="EMBL" id="BDH79561.1"/>
    </source>
</evidence>
<keyword evidence="3" id="KW-1185">Reference proteome</keyword>
<dbReference type="SUPFAM" id="SSF52218">
    <property type="entry name" value="Flavoproteins"/>
    <property type="match status" value="1"/>
</dbReference>
<dbReference type="Proteomes" id="UP000831817">
    <property type="component" value="Chromosome"/>
</dbReference>
<evidence type="ECO:0000259" key="1">
    <source>
        <dbReference type="PROSITE" id="PS50902"/>
    </source>
</evidence>
<dbReference type="InterPro" id="IPR029039">
    <property type="entry name" value="Flavoprotein-like_sf"/>
</dbReference>
<dbReference type="GeneID" id="71965458"/>
<dbReference type="PANTHER" id="PTHR38030">
    <property type="entry name" value="PROTOPORPHYRINOGEN IX DEHYDROGENASE [MENAQUINONE]"/>
    <property type="match status" value="1"/>
</dbReference>
<sequence length="180" mass="20616">MKVLIVYGTRYGTAAEIAEEIGKTIKNRGIQVEVMDAKKAIKDKDLSPFDMIIVGSGIKMGKWTKEALKFLEINRKTLPTKKVALFVTCGDANFEETKKRAWKNYLKKVAEEKLEKEPVSMGLFGSVYDPNAKHGLVYKLAMLFYKSQLDKMGIDTSERVDFRDWDEIREWANRLADKLV</sequence>
<feature type="domain" description="Flavodoxin-like" evidence="1">
    <location>
        <begin position="3"/>
        <end position="176"/>
    </location>
</feature>
<proteinExistence type="predicted"/>
<protein>
    <submittedName>
        <fullName evidence="2">Flavodoxin</fullName>
    </submittedName>
</protein>
<dbReference type="Pfam" id="PF12724">
    <property type="entry name" value="Flavodoxin_5"/>
    <property type="match status" value="1"/>
</dbReference>
<dbReference type="PROSITE" id="PS50902">
    <property type="entry name" value="FLAVODOXIN_LIKE"/>
    <property type="match status" value="1"/>
</dbReference>
<organism evidence="2 3">
    <name type="scientific">Methanothermobacter tenebrarum</name>
    <dbReference type="NCBI Taxonomy" id="680118"/>
    <lineage>
        <taxon>Archaea</taxon>
        <taxon>Methanobacteriati</taxon>
        <taxon>Methanobacteriota</taxon>
        <taxon>Methanomada group</taxon>
        <taxon>Methanobacteria</taxon>
        <taxon>Methanobacteriales</taxon>
        <taxon>Methanobacteriaceae</taxon>
        <taxon>Methanothermobacter</taxon>
    </lineage>
</organism>
<accession>A0ABM7YE19</accession>
<name>A0ABM7YE19_9EURY</name>
<reference evidence="2 3" key="1">
    <citation type="submission" date="2022-04" db="EMBL/GenBank/DDBJ databases">
        <title>Complete genome of Methanothermobacter tenebrarum strain RMAS.</title>
        <authorList>
            <person name="Nakamura K."/>
            <person name="Oshima K."/>
            <person name="Hattori M."/>
            <person name="Kamagata Y."/>
            <person name="Takamizawa K."/>
        </authorList>
    </citation>
    <scope>NUCLEOTIDE SEQUENCE [LARGE SCALE GENOMIC DNA]</scope>
    <source>
        <strain evidence="2 3">RMAS</strain>
    </source>
</reference>
<dbReference type="InterPro" id="IPR008254">
    <property type="entry name" value="Flavodoxin/NO_synth"/>
</dbReference>
<dbReference type="RefSeq" id="WP_248563907.1">
    <property type="nucleotide sequence ID" value="NZ_AP025698.1"/>
</dbReference>